<dbReference type="Proteomes" id="UP000308199">
    <property type="component" value="Unassembled WGS sequence"/>
</dbReference>
<keyword evidence="2" id="KW-1185">Reference proteome</keyword>
<comment type="caution">
    <text evidence="1">The sequence shown here is derived from an EMBL/GenBank/DDBJ whole genome shotgun (WGS) entry which is preliminary data.</text>
</comment>
<accession>A0A4S4L1Y4</accession>
<organism evidence="1 2">
    <name type="scientific">Phellinidium pouzarii</name>
    <dbReference type="NCBI Taxonomy" id="167371"/>
    <lineage>
        <taxon>Eukaryota</taxon>
        <taxon>Fungi</taxon>
        <taxon>Dikarya</taxon>
        <taxon>Basidiomycota</taxon>
        <taxon>Agaricomycotina</taxon>
        <taxon>Agaricomycetes</taxon>
        <taxon>Hymenochaetales</taxon>
        <taxon>Hymenochaetaceae</taxon>
        <taxon>Phellinidium</taxon>
    </lineage>
</organism>
<protein>
    <submittedName>
        <fullName evidence="1">Uncharacterized protein</fullName>
    </submittedName>
</protein>
<evidence type="ECO:0000313" key="1">
    <source>
        <dbReference type="EMBL" id="THH05244.1"/>
    </source>
</evidence>
<dbReference type="OrthoDB" id="2579508at2759"/>
<proteinExistence type="predicted"/>
<sequence>MFSSSFGSGSAVSSNIQHYLAQATLPKLRLAPTTPPVPPDKHKAHRNFLTIRPERYRRLCQLHRIRNSHFDNYTLDFIRKHIPFTPTGIDDVDPDTEERPCVPCHGYNVSTLGTRPLRRIDELGVSWIENIVLRTILRILQMIPEYRPVVEDYSFTYPDAMRDEDHKLFQYIMWEKSIYASDSSEKSRTVPSFDECLGSSQKRFNTAHKVWGKLYDICKQNDCSRFVLTNYNQWVFGGFSSQSWQYGFTTRIKQACTNDQCGQKSNSKEKQPVSRTPTVLEYLTYWIVSSMFLPDHFVLPSVLEMVDLQMAINDDTDMSPHPPSQQNLNVIPLGNNEPSESAWSQLSKGLSDISSSAGVQICLQSDSGNTPPPFLNADWQSVPTLTAISEEKENSITEWKNNVPLPPANIAPAFLRSPSPALSGWSEASVATKEPKRSQGFFNTQFTLQTVYEFDFME</sequence>
<evidence type="ECO:0000313" key="2">
    <source>
        <dbReference type="Proteomes" id="UP000308199"/>
    </source>
</evidence>
<gene>
    <name evidence="1" type="ORF">EW145_g4943</name>
</gene>
<dbReference type="EMBL" id="SGPK01000276">
    <property type="protein sequence ID" value="THH05244.1"/>
    <property type="molecule type" value="Genomic_DNA"/>
</dbReference>
<reference evidence="1 2" key="1">
    <citation type="submission" date="2019-02" db="EMBL/GenBank/DDBJ databases">
        <title>Genome sequencing of the rare red list fungi Phellinidium pouzarii.</title>
        <authorList>
            <person name="Buettner E."/>
            <person name="Kellner H."/>
        </authorList>
    </citation>
    <scope>NUCLEOTIDE SEQUENCE [LARGE SCALE GENOMIC DNA]</scope>
    <source>
        <strain evidence="1 2">DSM 108285</strain>
    </source>
</reference>
<dbReference type="AlphaFoldDB" id="A0A4S4L1Y4"/>
<name>A0A4S4L1Y4_9AGAM</name>